<accession>A0A1H0VJ98</accession>
<keyword evidence="2" id="KW-1003">Cell membrane</keyword>
<evidence type="ECO:0000259" key="7">
    <source>
        <dbReference type="Pfam" id="PF02687"/>
    </source>
</evidence>
<evidence type="ECO:0000256" key="3">
    <source>
        <dbReference type="ARBA" id="ARBA00022692"/>
    </source>
</evidence>
<evidence type="ECO:0000256" key="6">
    <source>
        <dbReference type="SAM" id="Phobius"/>
    </source>
</evidence>
<feature type="transmembrane region" description="Helical" evidence="6">
    <location>
        <begin position="163"/>
        <end position="186"/>
    </location>
</feature>
<comment type="subcellular location">
    <subcellularLocation>
        <location evidence="1">Cell membrane</location>
        <topology evidence="1">Multi-pass membrane protein</topology>
    </subcellularLocation>
</comment>
<organism evidence="8 9">
    <name type="scientific">Clostridium gasigenes</name>
    <dbReference type="NCBI Taxonomy" id="94869"/>
    <lineage>
        <taxon>Bacteria</taxon>
        <taxon>Bacillati</taxon>
        <taxon>Bacillota</taxon>
        <taxon>Clostridia</taxon>
        <taxon>Eubacteriales</taxon>
        <taxon>Clostridiaceae</taxon>
        <taxon>Clostridium</taxon>
    </lineage>
</organism>
<keyword evidence="3 6" id="KW-0812">Transmembrane</keyword>
<keyword evidence="4 6" id="KW-1133">Transmembrane helix</keyword>
<keyword evidence="8" id="KW-0132">Cell division</keyword>
<dbReference type="InterPro" id="IPR004513">
    <property type="entry name" value="FtsX"/>
</dbReference>
<evidence type="ECO:0000256" key="5">
    <source>
        <dbReference type="ARBA" id="ARBA00023136"/>
    </source>
</evidence>
<dbReference type="Pfam" id="PF02687">
    <property type="entry name" value="FtsX"/>
    <property type="match status" value="1"/>
</dbReference>
<feature type="domain" description="ABC3 transporter permease C-terminal" evidence="7">
    <location>
        <begin position="73"/>
        <end position="186"/>
    </location>
</feature>
<name>A0A1H0VJ98_9CLOT</name>
<evidence type="ECO:0000256" key="1">
    <source>
        <dbReference type="ARBA" id="ARBA00004651"/>
    </source>
</evidence>
<reference evidence="8 9" key="1">
    <citation type="submission" date="2016-10" db="EMBL/GenBank/DDBJ databases">
        <authorList>
            <person name="de Groot N.N."/>
        </authorList>
    </citation>
    <scope>NUCLEOTIDE SEQUENCE [LARGE SCALE GENOMIC DNA]</scope>
    <source>
        <strain evidence="8 9">DSM 12272</strain>
    </source>
</reference>
<evidence type="ECO:0000313" key="9">
    <source>
        <dbReference type="Proteomes" id="UP000198597"/>
    </source>
</evidence>
<dbReference type="PANTHER" id="PTHR47755:SF1">
    <property type="entry name" value="CELL DIVISION PROTEIN FTSX"/>
    <property type="match status" value="1"/>
</dbReference>
<feature type="transmembrane region" description="Helical" evidence="6">
    <location>
        <begin position="65"/>
        <end position="86"/>
    </location>
</feature>
<evidence type="ECO:0000256" key="4">
    <source>
        <dbReference type="ARBA" id="ARBA00022989"/>
    </source>
</evidence>
<dbReference type="Proteomes" id="UP000198597">
    <property type="component" value="Unassembled WGS sequence"/>
</dbReference>
<dbReference type="STRING" id="94869.SAMN04488529_11720"/>
<keyword evidence="8" id="KW-0131">Cell cycle</keyword>
<feature type="transmembrane region" description="Helical" evidence="6">
    <location>
        <begin position="21"/>
        <end position="45"/>
    </location>
</feature>
<keyword evidence="5 6" id="KW-0472">Membrane</keyword>
<dbReference type="AlphaFoldDB" id="A0A1H0VJ98"/>
<protein>
    <submittedName>
        <fullName evidence="8">Cell division transport system permease protein</fullName>
    </submittedName>
</protein>
<evidence type="ECO:0000313" key="8">
    <source>
        <dbReference type="EMBL" id="SDP78520.1"/>
    </source>
</evidence>
<keyword evidence="9" id="KW-1185">Reference proteome</keyword>
<dbReference type="EMBL" id="FNJM01000017">
    <property type="protein sequence ID" value="SDP78520.1"/>
    <property type="molecule type" value="Genomic_DNA"/>
</dbReference>
<feature type="transmembrane region" description="Helical" evidence="6">
    <location>
        <begin position="122"/>
        <end position="143"/>
    </location>
</feature>
<proteinExistence type="predicted"/>
<dbReference type="PANTHER" id="PTHR47755">
    <property type="entry name" value="CELL DIVISION PROTEIN FTSX"/>
    <property type="match status" value="1"/>
</dbReference>
<dbReference type="GO" id="GO:0005886">
    <property type="term" value="C:plasma membrane"/>
    <property type="evidence" value="ECO:0007669"/>
    <property type="project" value="UniProtKB-SubCell"/>
</dbReference>
<dbReference type="RefSeq" id="WP_089972762.1">
    <property type="nucleotide sequence ID" value="NZ_FNJM01000017.1"/>
</dbReference>
<dbReference type="GO" id="GO:0051301">
    <property type="term" value="P:cell division"/>
    <property type="evidence" value="ECO:0007669"/>
    <property type="project" value="UniProtKB-KW"/>
</dbReference>
<gene>
    <name evidence="8" type="ORF">SAMN04488529_11720</name>
</gene>
<dbReference type="OrthoDB" id="9812531at2"/>
<sequence length="197" mass="22025">MKINTFKYFFLDAIKSLKRNVTLTIGSVISISATFFIVGLFLLYMILLNKNSATIFIINKQAVTIFRYVGVAVFIILPPLSLLLIVNEIKMIVFSRRCEISIMKSIGATDWFIRWPFIIEGLVIGIIGAFVANLALFCAYSFICTIAKEFLTEISLVQPTFIIKTMILPFVIAGAFIVPIASIIALRKVLNCAVLEI</sequence>
<evidence type="ECO:0000256" key="2">
    <source>
        <dbReference type="ARBA" id="ARBA00022475"/>
    </source>
</evidence>
<dbReference type="InterPro" id="IPR003838">
    <property type="entry name" value="ABC3_permease_C"/>
</dbReference>